<protein>
    <submittedName>
        <fullName evidence="4">Secreted protein</fullName>
    </submittedName>
</protein>
<reference evidence="4" key="1">
    <citation type="submission" date="2017-02" db="UniProtKB">
        <authorList>
            <consortium name="WormBaseParasite"/>
        </authorList>
    </citation>
    <scope>IDENTIFICATION</scope>
</reference>
<dbReference type="AlphaFoldDB" id="A0A0R3TQT4"/>
<dbReference type="WBParaSite" id="HNAJ_0000991201-mRNA-1">
    <property type="protein sequence ID" value="HNAJ_0000991201-mRNA-1"/>
    <property type="gene ID" value="HNAJ_0000991201"/>
</dbReference>
<feature type="chain" id="PRO_5043132005" evidence="1">
    <location>
        <begin position="17"/>
        <end position="113"/>
    </location>
</feature>
<dbReference type="Proteomes" id="UP000278807">
    <property type="component" value="Unassembled WGS sequence"/>
</dbReference>
<organism evidence="4">
    <name type="scientific">Rodentolepis nana</name>
    <name type="common">Dwarf tapeworm</name>
    <name type="synonym">Hymenolepis nana</name>
    <dbReference type="NCBI Taxonomy" id="102285"/>
    <lineage>
        <taxon>Eukaryota</taxon>
        <taxon>Metazoa</taxon>
        <taxon>Spiralia</taxon>
        <taxon>Lophotrochozoa</taxon>
        <taxon>Platyhelminthes</taxon>
        <taxon>Cestoda</taxon>
        <taxon>Eucestoda</taxon>
        <taxon>Cyclophyllidea</taxon>
        <taxon>Hymenolepididae</taxon>
        <taxon>Rodentolepis</taxon>
    </lineage>
</organism>
<evidence type="ECO:0000256" key="1">
    <source>
        <dbReference type="SAM" id="SignalP"/>
    </source>
</evidence>
<gene>
    <name evidence="2" type="ORF">HNAJ_LOCUS9907</name>
</gene>
<sequence length="113" mass="12820">MWLVGLVVSCVKNVIGALLLSFFDADDMQPTQWESLSVRRGDFRFHGRICAYSPPLKGLLGGAYGRNTFQYATLLRPCKLIVYYQSMDKNRLYLSMGKLGYVCYAFPIARHLG</sequence>
<keyword evidence="1" id="KW-0732">Signal</keyword>
<evidence type="ECO:0000313" key="4">
    <source>
        <dbReference type="WBParaSite" id="HNAJ_0000991201-mRNA-1"/>
    </source>
</evidence>
<reference evidence="2 3" key="2">
    <citation type="submission" date="2018-11" db="EMBL/GenBank/DDBJ databases">
        <authorList>
            <consortium name="Pathogen Informatics"/>
        </authorList>
    </citation>
    <scope>NUCLEOTIDE SEQUENCE [LARGE SCALE GENOMIC DNA]</scope>
</reference>
<evidence type="ECO:0000313" key="2">
    <source>
        <dbReference type="EMBL" id="VDO06715.1"/>
    </source>
</evidence>
<evidence type="ECO:0000313" key="3">
    <source>
        <dbReference type="Proteomes" id="UP000278807"/>
    </source>
</evidence>
<accession>A0A0R3TQT4</accession>
<dbReference type="EMBL" id="UZAE01012795">
    <property type="protein sequence ID" value="VDO06715.1"/>
    <property type="molecule type" value="Genomic_DNA"/>
</dbReference>
<keyword evidence="3" id="KW-1185">Reference proteome</keyword>
<name>A0A0R3TQT4_RODNA</name>
<proteinExistence type="predicted"/>
<feature type="signal peptide" evidence="1">
    <location>
        <begin position="1"/>
        <end position="16"/>
    </location>
</feature>